<dbReference type="AlphaFoldDB" id="A0A832TGC0"/>
<evidence type="ECO:0000256" key="1">
    <source>
        <dbReference type="ARBA" id="ARBA00022555"/>
    </source>
</evidence>
<feature type="binding site" evidence="10">
    <location>
        <position position="44"/>
    </location>
    <ligand>
        <name>S-adenosyl-L-methionine</name>
        <dbReference type="ChEBI" id="CHEBI:59789"/>
    </ligand>
</feature>
<dbReference type="GO" id="GO:0160104">
    <property type="term" value="F:tRNA (guanine(26)-N2)-dimethyltransferase activity"/>
    <property type="evidence" value="ECO:0007669"/>
    <property type="project" value="UniProtKB-UniRule"/>
</dbReference>
<dbReference type="Proteomes" id="UP000646844">
    <property type="component" value="Unassembled WGS sequence"/>
</dbReference>
<organism evidence="12 13">
    <name type="scientific">Sulfurisphaera tokodaii</name>
    <dbReference type="NCBI Taxonomy" id="111955"/>
    <lineage>
        <taxon>Archaea</taxon>
        <taxon>Thermoproteota</taxon>
        <taxon>Thermoprotei</taxon>
        <taxon>Sulfolobales</taxon>
        <taxon>Sulfolobaceae</taxon>
        <taxon>Sulfurisphaera</taxon>
    </lineage>
</organism>
<dbReference type="RefSeq" id="WP_010979289.1">
    <property type="nucleotide sequence ID" value="NZ_BAABQO010000005.1"/>
</dbReference>
<dbReference type="FunFam" id="3.40.50.150:FF:000272">
    <property type="entry name" value="tRNA (guanine(26)-N(2))-dimethyltransferase"/>
    <property type="match status" value="1"/>
</dbReference>
<dbReference type="OMA" id="VFYNPVM"/>
<dbReference type="PANTHER" id="PTHR10631">
    <property type="entry name" value="N 2 ,N 2 -DIMETHYLGUANOSINE TRNA METHYLTRANSFERASE"/>
    <property type="match status" value="1"/>
</dbReference>
<reference evidence="12" key="1">
    <citation type="journal article" date="2020" name="bioRxiv">
        <title>A rank-normalized archaeal taxonomy based on genome phylogeny resolves widespread incomplete and uneven classifications.</title>
        <authorList>
            <person name="Rinke C."/>
            <person name="Chuvochina M."/>
            <person name="Mussig A.J."/>
            <person name="Chaumeil P.-A."/>
            <person name="Waite D.W."/>
            <person name="Whitman W.B."/>
            <person name="Parks D.H."/>
            <person name="Hugenholtz P."/>
        </authorList>
    </citation>
    <scope>NUCLEOTIDE SEQUENCE</scope>
    <source>
        <strain evidence="12">UBA8838</strain>
    </source>
</reference>
<evidence type="ECO:0000313" key="13">
    <source>
        <dbReference type="Proteomes" id="UP000646844"/>
    </source>
</evidence>
<dbReference type="GeneID" id="1459269"/>
<dbReference type="GO" id="GO:0000049">
    <property type="term" value="F:tRNA binding"/>
    <property type="evidence" value="ECO:0007669"/>
    <property type="project" value="UniProtKB-UniRule"/>
</dbReference>
<keyword evidence="3 10" id="KW-0808">Transferase</keyword>
<evidence type="ECO:0000256" key="2">
    <source>
        <dbReference type="ARBA" id="ARBA00022603"/>
    </source>
</evidence>
<dbReference type="InterPro" id="IPR002905">
    <property type="entry name" value="Trm1"/>
</dbReference>
<comment type="function">
    <text evidence="10">Dimethylates a single guanine residue at position 26 of a number of tRNAs using S-adenosyl-L-methionine as donor of the methyl groups.</text>
</comment>
<evidence type="ECO:0000256" key="10">
    <source>
        <dbReference type="HAMAP-Rule" id="MF_00290"/>
    </source>
</evidence>
<evidence type="ECO:0000256" key="7">
    <source>
        <dbReference type="ARBA" id="ARBA00022833"/>
    </source>
</evidence>
<feature type="binding site" evidence="10">
    <location>
        <position position="113"/>
    </location>
    <ligand>
        <name>S-adenosyl-L-methionine</name>
        <dbReference type="ChEBI" id="CHEBI:59789"/>
    </ligand>
</feature>
<dbReference type="Pfam" id="PF02005">
    <property type="entry name" value="TRM"/>
    <property type="match status" value="1"/>
</dbReference>
<dbReference type="InterPro" id="IPR022923">
    <property type="entry name" value="TRM1_arc_bac"/>
</dbReference>
<dbReference type="SUPFAM" id="SSF53335">
    <property type="entry name" value="S-adenosyl-L-methionine-dependent methyltransferases"/>
    <property type="match status" value="1"/>
</dbReference>
<keyword evidence="6 10" id="KW-0479">Metal-binding</keyword>
<sequence>MNLIEIREGKASLLIPNPKDYEKEGRYDPSWSPVFYNPKMRLNRDISVLALSVIKPKSVVDALSASGVRGIRYYTEIGGIEKLILNDKNPIATELIKKNAEKNYVNARITTKDANSLLYEIKADFVDIDPFGSPAPFILSAINATINKGYVAFTATDLSALECSSKFSARRKYDLICERLSFSKELGIRGLIAKVIREGAIIEKAAYPIFSFYFDYYYRVFFRIENGAKKVDKLLEKQGYYYECSKCGYREVDYYAERKICPRCGIEMRRYGPAWTGELWNREFLLSMKENLKNFTYFDTFMQVNKLLNILVEESKYVSPYFRLDFIASLIKRNIPKREKMLECLKEASITHFDYRGIKTNKEIDEIVNCIKIN</sequence>
<dbReference type="EC" id="2.1.1.216" evidence="9 10"/>
<feature type="binding site" evidence="10">
    <location>
        <position position="87"/>
    </location>
    <ligand>
        <name>S-adenosyl-L-methionine</name>
        <dbReference type="ChEBI" id="CHEBI:59789"/>
    </ligand>
</feature>
<feature type="binding site" evidence="10">
    <location>
        <position position="114"/>
    </location>
    <ligand>
        <name>S-adenosyl-L-methionine</name>
        <dbReference type="ChEBI" id="CHEBI:59789"/>
    </ligand>
</feature>
<comment type="similarity">
    <text evidence="10 11">Belongs to the class I-like SAM-binding methyltransferase superfamily. Trm1 family.</text>
</comment>
<evidence type="ECO:0000256" key="8">
    <source>
        <dbReference type="ARBA" id="ARBA00022884"/>
    </source>
</evidence>
<protein>
    <recommendedName>
        <fullName evidence="9 10">tRNA (guanine(26)-N(2))-dimethyltransferase</fullName>
        <ecNumber evidence="9 10">2.1.1.216</ecNumber>
    </recommendedName>
    <alternativeName>
        <fullName evidence="10">tRNA 2,2-dimethylguanosine-26 methyltransferase</fullName>
    </alternativeName>
    <alternativeName>
        <fullName evidence="10">tRNA(guanine-26,N(2)-N(2)) methyltransferase</fullName>
    </alternativeName>
    <alternativeName>
        <fullName evidence="10">tRNA(m(2,2)G26)dimethyltransferase</fullName>
    </alternativeName>
</protein>
<dbReference type="EMBL" id="DUJO01000012">
    <property type="protein sequence ID" value="HII73291.1"/>
    <property type="molecule type" value="Genomic_DNA"/>
</dbReference>
<evidence type="ECO:0000256" key="11">
    <source>
        <dbReference type="PROSITE-ProRule" id="PRU00958"/>
    </source>
</evidence>
<feature type="binding site" evidence="10">
    <location>
        <position position="247"/>
    </location>
    <ligand>
        <name>Zn(2+)</name>
        <dbReference type="ChEBI" id="CHEBI:29105"/>
    </ligand>
</feature>
<dbReference type="Gene3D" id="3.40.50.150">
    <property type="entry name" value="Vaccinia Virus protein VP39"/>
    <property type="match status" value="1"/>
</dbReference>
<keyword evidence="8 10" id="KW-0694">RNA-binding</keyword>
<keyword evidence="2 10" id="KW-0489">Methyltransferase</keyword>
<keyword evidence="4 10" id="KW-0949">S-adenosyl-L-methionine</keyword>
<feature type="binding site" evidence="10">
    <location>
        <position position="69"/>
    </location>
    <ligand>
        <name>S-adenosyl-L-methionine</name>
        <dbReference type="ChEBI" id="CHEBI:59789"/>
    </ligand>
</feature>
<dbReference type="GO" id="GO:0046872">
    <property type="term" value="F:metal ion binding"/>
    <property type="evidence" value="ECO:0007669"/>
    <property type="project" value="UniProtKB-KW"/>
</dbReference>
<evidence type="ECO:0000313" key="12">
    <source>
        <dbReference type="EMBL" id="HII73291.1"/>
    </source>
</evidence>
<dbReference type="NCBIfam" id="NF003331">
    <property type="entry name" value="PRK04338.1-7"/>
    <property type="match status" value="1"/>
</dbReference>
<feature type="binding site" evidence="10">
    <location>
        <position position="261"/>
    </location>
    <ligand>
        <name>Zn(2+)</name>
        <dbReference type="ChEBI" id="CHEBI:29105"/>
    </ligand>
</feature>
<dbReference type="SMR" id="A0A832TGC0"/>
<evidence type="ECO:0000256" key="9">
    <source>
        <dbReference type="ARBA" id="ARBA00039099"/>
    </source>
</evidence>
<comment type="caution">
    <text evidence="12">The sequence shown here is derived from an EMBL/GenBank/DDBJ whole genome shotgun (WGS) entry which is preliminary data.</text>
</comment>
<keyword evidence="1 10" id="KW-0820">tRNA-binding</keyword>
<feature type="binding site" evidence="10">
    <location>
        <position position="264"/>
    </location>
    <ligand>
        <name>Zn(2+)</name>
        <dbReference type="ChEBI" id="CHEBI:29105"/>
    </ligand>
</feature>
<gene>
    <name evidence="10" type="primary">trm1</name>
    <name evidence="12" type="ORF">HA332_02570</name>
</gene>
<comment type="catalytic activity">
    <reaction evidence="10">
        <text>guanosine(26) in tRNA + 2 S-adenosyl-L-methionine = N(2)-dimethylguanosine(26) in tRNA + 2 S-adenosyl-L-homocysteine + 2 H(+)</text>
        <dbReference type="Rhea" id="RHEA:43140"/>
        <dbReference type="Rhea" id="RHEA-COMP:10359"/>
        <dbReference type="Rhea" id="RHEA-COMP:10360"/>
        <dbReference type="ChEBI" id="CHEBI:15378"/>
        <dbReference type="ChEBI" id="CHEBI:57856"/>
        <dbReference type="ChEBI" id="CHEBI:59789"/>
        <dbReference type="ChEBI" id="CHEBI:74269"/>
        <dbReference type="ChEBI" id="CHEBI:74513"/>
        <dbReference type="EC" id="2.1.1.216"/>
    </reaction>
</comment>
<dbReference type="InterPro" id="IPR029063">
    <property type="entry name" value="SAM-dependent_MTases_sf"/>
</dbReference>
<keyword evidence="7 10" id="KW-0862">Zinc</keyword>
<proteinExistence type="inferred from homology"/>
<feature type="binding site" evidence="10">
    <location>
        <position position="244"/>
    </location>
    <ligand>
        <name>Zn(2+)</name>
        <dbReference type="ChEBI" id="CHEBI:29105"/>
    </ligand>
</feature>
<dbReference type="GO" id="GO:0002940">
    <property type="term" value="P:tRNA N2-guanine methylation"/>
    <property type="evidence" value="ECO:0007669"/>
    <property type="project" value="TreeGrafter"/>
</dbReference>
<accession>A0A832TGC0</accession>
<name>A0A832TGC0_9CREN</name>
<dbReference type="Gene3D" id="3.30.56.70">
    <property type="entry name" value="N2,N2-dimethylguanosine tRNA methyltransferase, C-terminal domain"/>
    <property type="match status" value="1"/>
</dbReference>
<evidence type="ECO:0000256" key="6">
    <source>
        <dbReference type="ARBA" id="ARBA00022723"/>
    </source>
</evidence>
<dbReference type="PROSITE" id="PS51626">
    <property type="entry name" value="SAM_MT_TRM1"/>
    <property type="match status" value="1"/>
</dbReference>
<evidence type="ECO:0000256" key="3">
    <source>
        <dbReference type="ARBA" id="ARBA00022679"/>
    </source>
</evidence>
<dbReference type="PANTHER" id="PTHR10631:SF3">
    <property type="entry name" value="TRNA (GUANINE(26)-N(2))-DIMETHYLTRANSFERASE"/>
    <property type="match status" value="1"/>
</dbReference>
<dbReference type="InterPro" id="IPR042296">
    <property type="entry name" value="tRNA_met_Trm1_C"/>
</dbReference>
<evidence type="ECO:0000256" key="5">
    <source>
        <dbReference type="ARBA" id="ARBA00022694"/>
    </source>
</evidence>
<evidence type="ECO:0000256" key="4">
    <source>
        <dbReference type="ARBA" id="ARBA00022691"/>
    </source>
</evidence>
<dbReference type="HAMAP" id="MF_00290">
    <property type="entry name" value="tRNA_dimethyltr_TRM1"/>
    <property type="match status" value="1"/>
</dbReference>
<keyword evidence="5 10" id="KW-0819">tRNA processing</keyword>